<dbReference type="EMBL" id="SPHZ02000009">
    <property type="protein sequence ID" value="KAF0898512.1"/>
    <property type="molecule type" value="Genomic_DNA"/>
</dbReference>
<accession>A0A6G1CEA8</accession>
<feature type="region of interest" description="Disordered" evidence="1">
    <location>
        <begin position="29"/>
        <end position="65"/>
    </location>
</feature>
<dbReference type="AlphaFoldDB" id="A0A6G1CEA8"/>
<reference evidence="2 3" key="1">
    <citation type="submission" date="2019-11" db="EMBL/GenBank/DDBJ databases">
        <title>Whole genome sequence of Oryza granulata.</title>
        <authorList>
            <person name="Li W."/>
        </authorList>
    </citation>
    <scope>NUCLEOTIDE SEQUENCE [LARGE SCALE GENOMIC DNA]</scope>
    <source>
        <strain evidence="3">cv. Menghai</strain>
        <tissue evidence="2">Leaf</tissue>
    </source>
</reference>
<sequence>MLVLNHPAFGGFVMHCKWKLILRGYERRHRKNDDNDEKDKTIQEKAKELGVRERGAPEKGGSSYDDIGRLVDELMAHRSSGDVRDGH</sequence>
<feature type="compositionally biased region" description="Basic and acidic residues" evidence="1">
    <location>
        <begin position="31"/>
        <end position="57"/>
    </location>
</feature>
<evidence type="ECO:0000313" key="3">
    <source>
        <dbReference type="Proteomes" id="UP000479710"/>
    </source>
</evidence>
<dbReference type="OrthoDB" id="780184at2759"/>
<name>A0A6G1CEA8_9ORYZ</name>
<organism evidence="2 3">
    <name type="scientific">Oryza meyeriana var. granulata</name>
    <dbReference type="NCBI Taxonomy" id="110450"/>
    <lineage>
        <taxon>Eukaryota</taxon>
        <taxon>Viridiplantae</taxon>
        <taxon>Streptophyta</taxon>
        <taxon>Embryophyta</taxon>
        <taxon>Tracheophyta</taxon>
        <taxon>Spermatophyta</taxon>
        <taxon>Magnoliopsida</taxon>
        <taxon>Liliopsida</taxon>
        <taxon>Poales</taxon>
        <taxon>Poaceae</taxon>
        <taxon>BOP clade</taxon>
        <taxon>Oryzoideae</taxon>
        <taxon>Oryzeae</taxon>
        <taxon>Oryzinae</taxon>
        <taxon>Oryza</taxon>
        <taxon>Oryza meyeriana</taxon>
    </lineage>
</organism>
<dbReference type="Proteomes" id="UP000479710">
    <property type="component" value="Unassembled WGS sequence"/>
</dbReference>
<dbReference type="SUPFAM" id="SSF53756">
    <property type="entry name" value="UDP-Glycosyltransferase/glycogen phosphorylase"/>
    <property type="match status" value="1"/>
</dbReference>
<evidence type="ECO:0000313" key="2">
    <source>
        <dbReference type="EMBL" id="KAF0898512.1"/>
    </source>
</evidence>
<gene>
    <name evidence="2" type="ORF">E2562_008113</name>
</gene>
<comment type="caution">
    <text evidence="2">The sequence shown here is derived from an EMBL/GenBank/DDBJ whole genome shotgun (WGS) entry which is preliminary data.</text>
</comment>
<proteinExistence type="predicted"/>
<protein>
    <submittedName>
        <fullName evidence="2">Uncharacterized protein</fullName>
    </submittedName>
</protein>
<keyword evidence="3" id="KW-1185">Reference proteome</keyword>
<evidence type="ECO:0000256" key="1">
    <source>
        <dbReference type="SAM" id="MobiDB-lite"/>
    </source>
</evidence>